<keyword evidence="2" id="KW-1185">Reference proteome</keyword>
<protein>
    <recommendedName>
        <fullName evidence="3">F-box domain-containing protein</fullName>
    </recommendedName>
</protein>
<gene>
    <name evidence="1" type="ORF">BU16DRAFT_566210</name>
</gene>
<evidence type="ECO:0000313" key="1">
    <source>
        <dbReference type="EMBL" id="KAF2490183.1"/>
    </source>
</evidence>
<dbReference type="AlphaFoldDB" id="A0A6A6QEZ1"/>
<dbReference type="EMBL" id="MU004197">
    <property type="protein sequence ID" value="KAF2490183.1"/>
    <property type="molecule type" value="Genomic_DNA"/>
</dbReference>
<dbReference type="InterPro" id="IPR036047">
    <property type="entry name" value="F-box-like_dom_sf"/>
</dbReference>
<evidence type="ECO:0008006" key="3">
    <source>
        <dbReference type="Google" id="ProtNLM"/>
    </source>
</evidence>
<dbReference type="Proteomes" id="UP000799750">
    <property type="component" value="Unassembled WGS sequence"/>
</dbReference>
<dbReference type="SUPFAM" id="SSF81383">
    <property type="entry name" value="F-box domain"/>
    <property type="match status" value="1"/>
</dbReference>
<organism evidence="1 2">
    <name type="scientific">Lophium mytilinum</name>
    <dbReference type="NCBI Taxonomy" id="390894"/>
    <lineage>
        <taxon>Eukaryota</taxon>
        <taxon>Fungi</taxon>
        <taxon>Dikarya</taxon>
        <taxon>Ascomycota</taxon>
        <taxon>Pezizomycotina</taxon>
        <taxon>Dothideomycetes</taxon>
        <taxon>Pleosporomycetidae</taxon>
        <taxon>Mytilinidiales</taxon>
        <taxon>Mytilinidiaceae</taxon>
        <taxon>Lophium</taxon>
    </lineage>
</organism>
<dbReference type="OrthoDB" id="5422579at2759"/>
<evidence type="ECO:0000313" key="2">
    <source>
        <dbReference type="Proteomes" id="UP000799750"/>
    </source>
</evidence>
<reference evidence="1" key="1">
    <citation type="journal article" date="2020" name="Stud. Mycol.">
        <title>101 Dothideomycetes genomes: a test case for predicting lifestyles and emergence of pathogens.</title>
        <authorList>
            <person name="Haridas S."/>
            <person name="Albert R."/>
            <person name="Binder M."/>
            <person name="Bloem J."/>
            <person name="Labutti K."/>
            <person name="Salamov A."/>
            <person name="Andreopoulos B."/>
            <person name="Baker S."/>
            <person name="Barry K."/>
            <person name="Bills G."/>
            <person name="Bluhm B."/>
            <person name="Cannon C."/>
            <person name="Castanera R."/>
            <person name="Culley D."/>
            <person name="Daum C."/>
            <person name="Ezra D."/>
            <person name="Gonzalez J."/>
            <person name="Henrissat B."/>
            <person name="Kuo A."/>
            <person name="Liang C."/>
            <person name="Lipzen A."/>
            <person name="Lutzoni F."/>
            <person name="Magnuson J."/>
            <person name="Mondo S."/>
            <person name="Nolan M."/>
            <person name="Ohm R."/>
            <person name="Pangilinan J."/>
            <person name="Park H.-J."/>
            <person name="Ramirez L."/>
            <person name="Alfaro M."/>
            <person name="Sun H."/>
            <person name="Tritt A."/>
            <person name="Yoshinaga Y."/>
            <person name="Zwiers L.-H."/>
            <person name="Turgeon B."/>
            <person name="Goodwin S."/>
            <person name="Spatafora J."/>
            <person name="Crous P."/>
            <person name="Grigoriev I."/>
        </authorList>
    </citation>
    <scope>NUCLEOTIDE SEQUENCE</scope>
    <source>
        <strain evidence="1">CBS 269.34</strain>
    </source>
</reference>
<proteinExistence type="predicted"/>
<sequence length="179" mass="20204">MALDGAETSIDALAAEILHLICDHLDVSDLMSLRLTNKTLGEMGASHILHRVTVEFEPESFNKISKILRHQAVPSHVSTLRLNRSCTIPDLADRAFFNELGLFPTIDGTKIQQDIKRRNPTMHRDCLANTNRELYQNAIKELTVDLRKYPAETWAIWYSRVASVVSNRPDIIPANSLVD</sequence>
<accession>A0A6A6QEZ1</accession>
<name>A0A6A6QEZ1_9PEZI</name>